<keyword evidence="2" id="KW-1185">Reference proteome</keyword>
<evidence type="ECO:0008006" key="3">
    <source>
        <dbReference type="Google" id="ProtNLM"/>
    </source>
</evidence>
<dbReference type="Proteomes" id="UP000199514">
    <property type="component" value="Unassembled WGS sequence"/>
</dbReference>
<proteinExistence type="predicted"/>
<name>A0A1I1E097_9BACT</name>
<gene>
    <name evidence="1" type="ORF">SAMN05421780_101538</name>
</gene>
<evidence type="ECO:0000313" key="2">
    <source>
        <dbReference type="Proteomes" id="UP000199514"/>
    </source>
</evidence>
<dbReference type="EMBL" id="FOLE01000001">
    <property type="protein sequence ID" value="SFB80062.1"/>
    <property type="molecule type" value="Genomic_DNA"/>
</dbReference>
<dbReference type="OrthoDB" id="307673at2"/>
<organism evidence="1 2">
    <name type="scientific">Flexibacter flexilis DSM 6793</name>
    <dbReference type="NCBI Taxonomy" id="927664"/>
    <lineage>
        <taxon>Bacteria</taxon>
        <taxon>Pseudomonadati</taxon>
        <taxon>Bacteroidota</taxon>
        <taxon>Cytophagia</taxon>
        <taxon>Cytophagales</taxon>
        <taxon>Flexibacteraceae</taxon>
        <taxon>Flexibacter</taxon>
    </lineage>
</organism>
<accession>A0A1I1E097</accession>
<dbReference type="STRING" id="927664.SAMN05421780_101538"/>
<dbReference type="RefSeq" id="WP_091506839.1">
    <property type="nucleotide sequence ID" value="NZ_FOLE01000001.1"/>
</dbReference>
<protein>
    <recommendedName>
        <fullName evidence="3">Phage protein Gp138 N-terminal domain-containing protein</fullName>
    </recommendedName>
</protein>
<sequence length="180" mass="18895">MSAATQQIREAILAAIKRNAPPTAWISGTVVSVNESANTCEVYVEEEDLTYPDVLLSLQESGMLLIPAKDSDVIIAPVDGQDAVMQIVAISKVVKIALNADSMTFNGDGFGGFVRADELKKQLQKNNELLAAILSVINGGAIPETGNGTASALQAALKAAITGKQVGDFSQIENTKIKHG</sequence>
<reference evidence="1 2" key="1">
    <citation type="submission" date="2016-10" db="EMBL/GenBank/DDBJ databases">
        <authorList>
            <person name="de Groot N.N."/>
        </authorList>
    </citation>
    <scope>NUCLEOTIDE SEQUENCE [LARGE SCALE GENOMIC DNA]</scope>
    <source>
        <strain evidence="1 2">DSM 6793</strain>
    </source>
</reference>
<dbReference type="AlphaFoldDB" id="A0A1I1E097"/>
<evidence type="ECO:0000313" key="1">
    <source>
        <dbReference type="EMBL" id="SFB80062.1"/>
    </source>
</evidence>